<sequence length="240" mass="28104">MPLKDNKRITQRMDSRNNLVGKFTQSVKRMVQEVKEDEGDLVRNDVLATNERLRSVRLRLEDSYGIAKRAIQTLHVNYDESKVSSLFQRYRKLKSMIKEVVRLEAQYWLLVDTPKQEKQEPVPTYVLRVCIALEKSQKPGEGVKTSAKLAEEEGRRRERTDRLAGLTALQIEQENIQMTNDLYRLIKKYTGLRSVIRDLKDSYDASKVFPILPRYIMLKDMTKEALRNPYYVEVCLEAKC</sequence>
<evidence type="ECO:0000313" key="1">
    <source>
        <dbReference type="EMBL" id="KAK2726264.1"/>
    </source>
</evidence>
<name>A0AA88IFH5_ARTSF</name>
<dbReference type="EMBL" id="JAVRJZ010000002">
    <property type="protein sequence ID" value="KAK2726264.1"/>
    <property type="molecule type" value="Genomic_DNA"/>
</dbReference>
<accession>A0AA88IFH5</accession>
<evidence type="ECO:0000313" key="2">
    <source>
        <dbReference type="Proteomes" id="UP001187531"/>
    </source>
</evidence>
<dbReference type="PANTHER" id="PTHR21010:SF3">
    <property type="entry name" value="DAXX"/>
    <property type="match status" value="1"/>
</dbReference>
<organism evidence="1 2">
    <name type="scientific">Artemia franciscana</name>
    <name type="common">Brine shrimp</name>
    <name type="synonym">Artemia sanfranciscana</name>
    <dbReference type="NCBI Taxonomy" id="6661"/>
    <lineage>
        <taxon>Eukaryota</taxon>
        <taxon>Metazoa</taxon>
        <taxon>Ecdysozoa</taxon>
        <taxon>Arthropoda</taxon>
        <taxon>Crustacea</taxon>
        <taxon>Branchiopoda</taxon>
        <taxon>Anostraca</taxon>
        <taxon>Artemiidae</taxon>
        <taxon>Artemia</taxon>
    </lineage>
</organism>
<comment type="caution">
    <text evidence="1">The sequence shown here is derived from an EMBL/GenBank/DDBJ whole genome shotgun (WGS) entry which is preliminary data.</text>
</comment>
<dbReference type="AlphaFoldDB" id="A0AA88IFH5"/>
<dbReference type="Proteomes" id="UP001187531">
    <property type="component" value="Unassembled WGS sequence"/>
</dbReference>
<protein>
    <submittedName>
        <fullName evidence="1">Uncharacterized protein</fullName>
    </submittedName>
</protein>
<reference evidence="1" key="1">
    <citation type="submission" date="2023-07" db="EMBL/GenBank/DDBJ databases">
        <title>Chromosome-level genome assembly of Artemia franciscana.</title>
        <authorList>
            <person name="Jo E."/>
        </authorList>
    </citation>
    <scope>NUCLEOTIDE SEQUENCE</scope>
    <source>
        <tissue evidence="1">Whole body</tissue>
    </source>
</reference>
<gene>
    <name evidence="1" type="ORF">QYM36_000651</name>
</gene>
<dbReference type="PANTHER" id="PTHR21010">
    <property type="entry name" value="AGAP001581-PA"/>
    <property type="match status" value="1"/>
</dbReference>
<proteinExistence type="predicted"/>
<keyword evidence="2" id="KW-1185">Reference proteome</keyword>